<dbReference type="Pfam" id="PF00078">
    <property type="entry name" value="RVT_1"/>
    <property type="match status" value="1"/>
</dbReference>
<dbReference type="CDD" id="cd01647">
    <property type="entry name" value="RT_LTR"/>
    <property type="match status" value="1"/>
</dbReference>
<dbReference type="Gene3D" id="3.30.70.270">
    <property type="match status" value="3"/>
</dbReference>
<dbReference type="InterPro" id="IPR043502">
    <property type="entry name" value="DNA/RNA_pol_sf"/>
</dbReference>
<evidence type="ECO:0000313" key="2">
    <source>
        <dbReference type="EMBL" id="UYV72006.1"/>
    </source>
</evidence>
<evidence type="ECO:0000259" key="1">
    <source>
        <dbReference type="Pfam" id="PF00078"/>
    </source>
</evidence>
<gene>
    <name evidence="2" type="ORF">LAZ67_9001535</name>
</gene>
<dbReference type="Gene3D" id="3.10.10.10">
    <property type="entry name" value="HIV Type 1 Reverse Transcriptase, subunit A, domain 1"/>
    <property type="match status" value="1"/>
</dbReference>
<dbReference type="EMBL" id="CP092871">
    <property type="protein sequence ID" value="UYV72006.1"/>
    <property type="molecule type" value="Genomic_DNA"/>
</dbReference>
<feature type="domain" description="Reverse transcriptase" evidence="1">
    <location>
        <begin position="193"/>
        <end position="247"/>
    </location>
</feature>
<dbReference type="InterPro" id="IPR050951">
    <property type="entry name" value="Retrovirus_Pol_polyprotein"/>
</dbReference>
<sequence length="311" mass="36516">MLDDTLRERLLKERDLDLGRALEMCRIYEAATEQIKNISNTEEMNIIKPVESIYQSNYNIKFLLENYKDVFEGMGELPCLNKISIDANAIPKVQAIRKVPFSLHEMFDKELQRMKRMGIIQEVDGPTEWVNSFTLVKKPNGQLRICLDPTELNKVINREHFQLPTLDEILPKLKNAKYFSKRIKEYFEDIEGTEMYFDDFLVFGASLEEHNNNLEKVLKRARDINLKFNKEKSQFLKTEIKYLGHILTSNGYRPYEEKVRAIKEMPVLKNKQNLERCLGMITYLGRFIPNLSTLTAVLRNLLKKICPLELE</sequence>
<dbReference type="SUPFAM" id="SSF56672">
    <property type="entry name" value="DNA/RNA polymerases"/>
    <property type="match status" value="1"/>
</dbReference>
<reference evidence="2 3" key="1">
    <citation type="submission" date="2022-01" db="EMBL/GenBank/DDBJ databases">
        <title>A chromosomal length assembly of Cordylochernes scorpioides.</title>
        <authorList>
            <person name="Zeh D."/>
            <person name="Zeh J."/>
        </authorList>
    </citation>
    <scope>NUCLEOTIDE SEQUENCE [LARGE SCALE GENOMIC DNA]</scope>
    <source>
        <strain evidence="2">IN4F17</strain>
        <tissue evidence="2">Whole Body</tissue>
    </source>
</reference>
<name>A0ABY6KT30_9ARAC</name>
<accession>A0ABY6KT30</accession>
<proteinExistence type="predicted"/>
<dbReference type="PANTHER" id="PTHR37984">
    <property type="entry name" value="PROTEIN CBG26694"/>
    <property type="match status" value="1"/>
</dbReference>
<protein>
    <submittedName>
        <fullName evidence="2">K02A2.6-like</fullName>
    </submittedName>
</protein>
<evidence type="ECO:0000313" key="3">
    <source>
        <dbReference type="Proteomes" id="UP001235939"/>
    </source>
</evidence>
<dbReference type="InterPro" id="IPR043128">
    <property type="entry name" value="Rev_trsase/Diguanyl_cyclase"/>
</dbReference>
<organism evidence="2 3">
    <name type="scientific">Cordylochernes scorpioides</name>
    <dbReference type="NCBI Taxonomy" id="51811"/>
    <lineage>
        <taxon>Eukaryota</taxon>
        <taxon>Metazoa</taxon>
        <taxon>Ecdysozoa</taxon>
        <taxon>Arthropoda</taxon>
        <taxon>Chelicerata</taxon>
        <taxon>Arachnida</taxon>
        <taxon>Pseudoscorpiones</taxon>
        <taxon>Cheliferoidea</taxon>
        <taxon>Chernetidae</taxon>
        <taxon>Cordylochernes</taxon>
    </lineage>
</organism>
<keyword evidence="3" id="KW-1185">Reference proteome</keyword>
<dbReference type="InterPro" id="IPR000477">
    <property type="entry name" value="RT_dom"/>
</dbReference>
<dbReference type="Proteomes" id="UP001235939">
    <property type="component" value="Chromosome 09"/>
</dbReference>
<dbReference type="PANTHER" id="PTHR37984:SF8">
    <property type="entry name" value="CCHC-TYPE DOMAIN-CONTAINING PROTEIN"/>
    <property type="match status" value="1"/>
</dbReference>